<dbReference type="AlphaFoldDB" id="R7S0Z8"/>
<feature type="region of interest" description="Disordered" evidence="1">
    <location>
        <begin position="208"/>
        <end position="238"/>
    </location>
</feature>
<gene>
    <name evidence="2" type="ORF">PUNSTDRAFT_128571</name>
</gene>
<organism evidence="2 3">
    <name type="scientific">Punctularia strigosozonata (strain HHB-11173)</name>
    <name type="common">White-rot fungus</name>
    <dbReference type="NCBI Taxonomy" id="741275"/>
    <lineage>
        <taxon>Eukaryota</taxon>
        <taxon>Fungi</taxon>
        <taxon>Dikarya</taxon>
        <taxon>Basidiomycota</taxon>
        <taxon>Agaricomycotina</taxon>
        <taxon>Agaricomycetes</taxon>
        <taxon>Corticiales</taxon>
        <taxon>Punctulariaceae</taxon>
        <taxon>Punctularia</taxon>
    </lineage>
</organism>
<feature type="compositionally biased region" description="Basic and acidic residues" evidence="1">
    <location>
        <begin position="210"/>
        <end position="223"/>
    </location>
</feature>
<accession>R7S0Z8</accession>
<evidence type="ECO:0000313" key="3">
    <source>
        <dbReference type="Proteomes" id="UP000054196"/>
    </source>
</evidence>
<dbReference type="eggNOG" id="ENOG502STE7">
    <property type="taxonomic scope" value="Eukaryota"/>
</dbReference>
<proteinExistence type="predicted"/>
<protein>
    <submittedName>
        <fullName evidence="2">Uncharacterized protein</fullName>
    </submittedName>
</protein>
<dbReference type="KEGG" id="psq:PUNSTDRAFT_128571"/>
<evidence type="ECO:0000256" key="1">
    <source>
        <dbReference type="SAM" id="MobiDB-lite"/>
    </source>
</evidence>
<name>R7S0Z8_PUNST</name>
<dbReference type="GeneID" id="18878158"/>
<feature type="compositionally biased region" description="Acidic residues" evidence="1">
    <location>
        <begin position="229"/>
        <end position="238"/>
    </location>
</feature>
<sequence>MSCVAVLPPPPASFDPFHSARKRTHSFSMPKPAKSARTLQRTVSFIELSDAFDDNSDPEFAFPSIPATRAESSSARSLRAYKEARARRYVQDFKTEEMLSLSSASLAALFDELGPSSVITFKPKPRPPLFYSSFRHRTSSPLSPVQKLLPARPVFPRSKPDSEADLHRRAIVARMRCSPEGQKILMMGARVAISMMSATRELEALVAAREGSEGHDAPTKDSRTPVGQPEEDWELIDS</sequence>
<dbReference type="HOGENOM" id="CLU_055848_0_0_1"/>
<dbReference type="Proteomes" id="UP000054196">
    <property type="component" value="Unassembled WGS sequence"/>
</dbReference>
<keyword evidence="3" id="KW-1185">Reference proteome</keyword>
<dbReference type="RefSeq" id="XP_007388844.1">
    <property type="nucleotide sequence ID" value="XM_007388782.1"/>
</dbReference>
<reference evidence="3" key="1">
    <citation type="journal article" date="2012" name="Science">
        <title>The Paleozoic origin of enzymatic lignin decomposition reconstructed from 31 fungal genomes.</title>
        <authorList>
            <person name="Floudas D."/>
            <person name="Binder M."/>
            <person name="Riley R."/>
            <person name="Barry K."/>
            <person name="Blanchette R.A."/>
            <person name="Henrissat B."/>
            <person name="Martinez A.T."/>
            <person name="Otillar R."/>
            <person name="Spatafora J.W."/>
            <person name="Yadav J.S."/>
            <person name="Aerts A."/>
            <person name="Benoit I."/>
            <person name="Boyd A."/>
            <person name="Carlson A."/>
            <person name="Copeland A."/>
            <person name="Coutinho P.M."/>
            <person name="de Vries R.P."/>
            <person name="Ferreira P."/>
            <person name="Findley K."/>
            <person name="Foster B."/>
            <person name="Gaskell J."/>
            <person name="Glotzer D."/>
            <person name="Gorecki P."/>
            <person name="Heitman J."/>
            <person name="Hesse C."/>
            <person name="Hori C."/>
            <person name="Igarashi K."/>
            <person name="Jurgens J.A."/>
            <person name="Kallen N."/>
            <person name="Kersten P."/>
            <person name="Kohler A."/>
            <person name="Kuees U."/>
            <person name="Kumar T.K.A."/>
            <person name="Kuo A."/>
            <person name="LaButti K."/>
            <person name="Larrondo L.F."/>
            <person name="Lindquist E."/>
            <person name="Ling A."/>
            <person name="Lombard V."/>
            <person name="Lucas S."/>
            <person name="Lundell T."/>
            <person name="Martin R."/>
            <person name="McLaughlin D.J."/>
            <person name="Morgenstern I."/>
            <person name="Morin E."/>
            <person name="Murat C."/>
            <person name="Nagy L.G."/>
            <person name="Nolan M."/>
            <person name="Ohm R.A."/>
            <person name="Patyshakuliyeva A."/>
            <person name="Rokas A."/>
            <person name="Ruiz-Duenas F.J."/>
            <person name="Sabat G."/>
            <person name="Salamov A."/>
            <person name="Samejima M."/>
            <person name="Schmutz J."/>
            <person name="Slot J.C."/>
            <person name="St John F."/>
            <person name="Stenlid J."/>
            <person name="Sun H."/>
            <person name="Sun S."/>
            <person name="Syed K."/>
            <person name="Tsang A."/>
            <person name="Wiebenga A."/>
            <person name="Young D."/>
            <person name="Pisabarro A."/>
            <person name="Eastwood D.C."/>
            <person name="Martin F."/>
            <person name="Cullen D."/>
            <person name="Grigoriev I.V."/>
            <person name="Hibbett D.S."/>
        </authorList>
    </citation>
    <scope>NUCLEOTIDE SEQUENCE [LARGE SCALE GENOMIC DNA]</scope>
    <source>
        <strain evidence="3">HHB-11173 SS5</strain>
    </source>
</reference>
<dbReference type="OMA" id="ITTRMRM"/>
<dbReference type="EMBL" id="JH687557">
    <property type="protein sequence ID" value="EIN04055.1"/>
    <property type="molecule type" value="Genomic_DNA"/>
</dbReference>
<dbReference type="OrthoDB" id="3256438at2759"/>
<evidence type="ECO:0000313" key="2">
    <source>
        <dbReference type="EMBL" id="EIN04055.1"/>
    </source>
</evidence>